<dbReference type="SUPFAM" id="SSF101386">
    <property type="entry name" value="all-alpha NTP pyrophosphatases"/>
    <property type="match status" value="1"/>
</dbReference>
<gene>
    <name evidence="2" type="ORF">MBHS_04577</name>
</gene>
<name>A0A1H6FI08_9GAMM</name>
<dbReference type="InterPro" id="IPR033653">
    <property type="entry name" value="NTP-PPase_DR2231-like"/>
</dbReference>
<evidence type="ECO:0000259" key="1">
    <source>
        <dbReference type="Pfam" id="PF03819"/>
    </source>
</evidence>
<dbReference type="Gene3D" id="1.10.287.1080">
    <property type="entry name" value="MazG-like"/>
    <property type="match status" value="1"/>
</dbReference>
<sequence length="113" mass="12836">MSSPNKDSYETMLAVVQAFHDKHDFKNTGGEEMTYRIALMAEELGEISECVTKGKPVAELAEEVADLMILLMGTAIAQDFDLKQAFWDKMEKLQARESRMIDGRIRVSEFRNS</sequence>
<dbReference type="Pfam" id="PF03819">
    <property type="entry name" value="MazG"/>
    <property type="match status" value="1"/>
</dbReference>
<reference evidence="2 3" key="1">
    <citation type="submission" date="2016-10" db="EMBL/GenBank/DDBJ databases">
        <authorList>
            <person name="de Groot N.N."/>
        </authorList>
    </citation>
    <scope>NUCLEOTIDE SEQUENCE [LARGE SCALE GENOMIC DNA]</scope>
    <source>
        <strain evidence="2">MBHS1</strain>
    </source>
</reference>
<organism evidence="2 3">
    <name type="scientific">Candidatus Venteria ishoeyi</name>
    <dbReference type="NCBI Taxonomy" id="1899563"/>
    <lineage>
        <taxon>Bacteria</taxon>
        <taxon>Pseudomonadati</taxon>
        <taxon>Pseudomonadota</taxon>
        <taxon>Gammaproteobacteria</taxon>
        <taxon>Thiotrichales</taxon>
        <taxon>Thiotrichaceae</taxon>
        <taxon>Venteria</taxon>
    </lineage>
</organism>
<protein>
    <submittedName>
        <fullName evidence="2">MazG nucleotide pyrophosphohydrolase domain protein</fullName>
    </submittedName>
</protein>
<feature type="domain" description="NTP pyrophosphohydrolase MazG-like" evidence="1">
    <location>
        <begin position="37"/>
        <end position="97"/>
    </location>
</feature>
<accession>A0A1H6FI08</accession>
<keyword evidence="2" id="KW-0378">Hydrolase</keyword>
<keyword evidence="3" id="KW-1185">Reference proteome</keyword>
<proteinExistence type="predicted"/>
<dbReference type="CDD" id="cd11530">
    <property type="entry name" value="NTP-PPase_DR2231_like"/>
    <property type="match status" value="1"/>
</dbReference>
<evidence type="ECO:0000313" key="3">
    <source>
        <dbReference type="Proteomes" id="UP000236724"/>
    </source>
</evidence>
<dbReference type="RefSeq" id="WP_103922203.1">
    <property type="nucleotide sequence ID" value="NZ_FMSV02000556.1"/>
</dbReference>
<dbReference type="InterPro" id="IPR004518">
    <property type="entry name" value="MazG-like_dom"/>
</dbReference>
<dbReference type="GO" id="GO:0016787">
    <property type="term" value="F:hydrolase activity"/>
    <property type="evidence" value="ECO:0007669"/>
    <property type="project" value="UniProtKB-KW"/>
</dbReference>
<evidence type="ECO:0000313" key="2">
    <source>
        <dbReference type="EMBL" id="SEH08685.1"/>
    </source>
</evidence>
<dbReference type="EMBL" id="FMSV02000556">
    <property type="protein sequence ID" value="SEH08685.1"/>
    <property type="molecule type" value="Genomic_DNA"/>
</dbReference>
<dbReference type="Proteomes" id="UP000236724">
    <property type="component" value="Unassembled WGS sequence"/>
</dbReference>
<dbReference type="OrthoDB" id="9793483at2"/>
<dbReference type="AlphaFoldDB" id="A0A1H6FI08"/>